<evidence type="ECO:0000313" key="1">
    <source>
        <dbReference type="EMBL" id="MCC2168423.1"/>
    </source>
</evidence>
<accession>A0AAE3DP00</accession>
<dbReference type="Proteomes" id="UP001199355">
    <property type="component" value="Unassembled WGS sequence"/>
</dbReference>
<reference evidence="1 2" key="1">
    <citation type="submission" date="2021-10" db="EMBL/GenBank/DDBJ databases">
        <title>Anaerobic single-cell dispensing facilitates the cultivation of human gut bacteria.</title>
        <authorList>
            <person name="Afrizal A."/>
        </authorList>
    </citation>
    <scope>NUCLEOTIDE SEQUENCE [LARGE SCALE GENOMIC DNA]</scope>
    <source>
        <strain evidence="1 2">CLA-AA-H244</strain>
    </source>
</reference>
<proteinExistence type="predicted"/>
<evidence type="ECO:0000313" key="2">
    <source>
        <dbReference type="Proteomes" id="UP001199355"/>
    </source>
</evidence>
<keyword evidence="2" id="KW-1185">Reference proteome</keyword>
<protein>
    <submittedName>
        <fullName evidence="1">Uncharacterized protein</fullName>
    </submittedName>
</protein>
<sequence>MSMIVQMSSKSKIYHRPGCQYLNRIKEGYLTLVELQKKTAGKLFPCKCCCKLSKMYRDYEPAMKKILEEVDGLAKLEENQIKIQAKNYCWEIRFDPAKQHFRLYKKIWDETIGRTNLIQCSGYDGKEETGQLEKIIALLVGKERTASYPEAYRKAAWNIERQAKEHHMSIEYDGDILYVLTDMAAWKIVFFDRKQCYKLFHCPFGGKKMTMEQAKKARYHRQVDAGENSHPAKYLKYIAGHDRAKKIMEQDYHLLPQRSNKEKMYYNQARKREARKSTRRVWNLFAELEAQQEGFQKLSFC</sequence>
<dbReference type="RefSeq" id="WP_308728675.1">
    <property type="nucleotide sequence ID" value="NZ_JAJEQF010000035.1"/>
</dbReference>
<dbReference type="AlphaFoldDB" id="A0AAE3DP00"/>
<organism evidence="1 2">
    <name type="scientific">Gallintestinimicrobium propionicum</name>
    <dbReference type="NCBI Taxonomy" id="2981770"/>
    <lineage>
        <taxon>Bacteria</taxon>
        <taxon>Bacillati</taxon>
        <taxon>Bacillota</taxon>
        <taxon>Clostridia</taxon>
        <taxon>Lachnospirales</taxon>
        <taxon>Lachnospiraceae</taxon>
        <taxon>Gallintestinimicrobium</taxon>
    </lineage>
</organism>
<comment type="caution">
    <text evidence="1">The sequence shown here is derived from an EMBL/GenBank/DDBJ whole genome shotgun (WGS) entry which is preliminary data.</text>
</comment>
<name>A0AAE3DP00_9FIRM</name>
<gene>
    <name evidence="1" type="ORF">LKD45_12120</name>
</gene>
<dbReference type="EMBL" id="JAJEQF010000035">
    <property type="protein sequence ID" value="MCC2168423.1"/>
    <property type="molecule type" value="Genomic_DNA"/>
</dbReference>